<organism evidence="2 3">
    <name type="scientific">Massilimicrobiota timonensis</name>
    <dbReference type="NCBI Taxonomy" id="1776392"/>
    <lineage>
        <taxon>Bacteria</taxon>
        <taxon>Bacillati</taxon>
        <taxon>Bacillota</taxon>
        <taxon>Erysipelotrichia</taxon>
        <taxon>Erysipelotrichales</taxon>
        <taxon>Erysipelotrichaceae</taxon>
        <taxon>Massilimicrobiota</taxon>
    </lineage>
</organism>
<keyword evidence="3" id="KW-1185">Reference proteome</keyword>
<dbReference type="OrthoDB" id="1653362at2"/>
<dbReference type="Proteomes" id="UP000195305">
    <property type="component" value="Unassembled WGS sequence"/>
</dbReference>
<dbReference type="AlphaFoldDB" id="A0A1Y4SUF0"/>
<feature type="domain" description="Helix-turn-helix" evidence="1">
    <location>
        <begin position="6"/>
        <end position="54"/>
    </location>
</feature>
<protein>
    <submittedName>
        <fullName evidence="2">Excisionase</fullName>
    </submittedName>
</protein>
<proteinExistence type="predicted"/>
<dbReference type="InterPro" id="IPR009061">
    <property type="entry name" value="DNA-bd_dom_put_sf"/>
</dbReference>
<dbReference type="InterPro" id="IPR041657">
    <property type="entry name" value="HTH_17"/>
</dbReference>
<name>A0A1Y4SUF0_9FIRM</name>
<dbReference type="SUPFAM" id="SSF46955">
    <property type="entry name" value="Putative DNA-binding domain"/>
    <property type="match status" value="1"/>
</dbReference>
<comment type="caution">
    <text evidence="2">The sequence shown here is derived from an EMBL/GenBank/DDBJ whole genome shotgun (WGS) entry which is preliminary data.</text>
</comment>
<evidence type="ECO:0000313" key="2">
    <source>
        <dbReference type="EMBL" id="OUQ33536.1"/>
    </source>
</evidence>
<gene>
    <name evidence="2" type="ORF">B5E75_10025</name>
</gene>
<dbReference type="EMBL" id="NFLJ01000029">
    <property type="protein sequence ID" value="OUQ33536.1"/>
    <property type="molecule type" value="Genomic_DNA"/>
</dbReference>
<sequence>MYDLQMLTQEEVAELLHTHVTTIAMLREVGILPAIKTGRNFMFSQQTIRDFQKNYSGYDVSNRVKAVESFQCVYENMASGGNT</sequence>
<accession>A0A1Y4SUF0</accession>
<dbReference type="Pfam" id="PF12728">
    <property type="entry name" value="HTH_17"/>
    <property type="match status" value="1"/>
</dbReference>
<evidence type="ECO:0000313" key="3">
    <source>
        <dbReference type="Proteomes" id="UP000195305"/>
    </source>
</evidence>
<reference evidence="2 3" key="1">
    <citation type="journal article" date="2018" name="BMC Genomics">
        <title>Whole genome sequencing and function prediction of 133 gut anaerobes isolated from chicken caecum in pure cultures.</title>
        <authorList>
            <person name="Medvecky M."/>
            <person name="Cejkova D."/>
            <person name="Polansky O."/>
            <person name="Karasova D."/>
            <person name="Kubasova T."/>
            <person name="Cizek A."/>
            <person name="Rychlik I."/>
        </authorList>
    </citation>
    <scope>NUCLEOTIDE SEQUENCE [LARGE SCALE GENOMIC DNA]</scope>
    <source>
        <strain evidence="2 3">An13</strain>
    </source>
</reference>
<evidence type="ECO:0000259" key="1">
    <source>
        <dbReference type="Pfam" id="PF12728"/>
    </source>
</evidence>